<organism evidence="9 10">
    <name type="scientific">Olea europaea subsp. europaea</name>
    <dbReference type="NCBI Taxonomy" id="158383"/>
    <lineage>
        <taxon>Eukaryota</taxon>
        <taxon>Viridiplantae</taxon>
        <taxon>Streptophyta</taxon>
        <taxon>Embryophyta</taxon>
        <taxon>Tracheophyta</taxon>
        <taxon>Spermatophyta</taxon>
        <taxon>Magnoliopsida</taxon>
        <taxon>eudicotyledons</taxon>
        <taxon>Gunneridae</taxon>
        <taxon>Pentapetalae</taxon>
        <taxon>asterids</taxon>
        <taxon>lamiids</taxon>
        <taxon>Lamiales</taxon>
        <taxon>Oleaceae</taxon>
        <taxon>Oleeae</taxon>
        <taxon>Olea</taxon>
    </lineage>
</organism>
<evidence type="ECO:0000256" key="5">
    <source>
        <dbReference type="ARBA" id="ARBA00022553"/>
    </source>
</evidence>
<keyword evidence="8" id="KW-0539">Nucleus</keyword>
<comment type="subcellular location">
    <subcellularLocation>
        <location evidence="2">Cytoplasm</location>
        <location evidence="2">Cytoskeleton</location>
    </subcellularLocation>
    <subcellularLocation>
        <location evidence="1">Nucleus</location>
    </subcellularLocation>
</comment>
<comment type="caution">
    <text evidence="9">The sequence shown here is derived from an EMBL/GenBank/DDBJ whole genome shotgun (WGS) entry which is preliminary data.</text>
</comment>
<dbReference type="GO" id="GO:0005874">
    <property type="term" value="C:microtubule"/>
    <property type="evidence" value="ECO:0007669"/>
    <property type="project" value="UniProtKB-KW"/>
</dbReference>
<evidence type="ECO:0000256" key="8">
    <source>
        <dbReference type="ARBA" id="ARBA00023242"/>
    </source>
</evidence>
<evidence type="ECO:0000256" key="4">
    <source>
        <dbReference type="ARBA" id="ARBA00022490"/>
    </source>
</evidence>
<evidence type="ECO:0000256" key="7">
    <source>
        <dbReference type="ARBA" id="ARBA00023212"/>
    </source>
</evidence>
<dbReference type="FunFam" id="1.20.58.1520:FF:000002">
    <property type="entry name" value="65-kDa microtubule-associated protein 6"/>
    <property type="match status" value="1"/>
</dbReference>
<accession>A0A8S0UXB3</accession>
<evidence type="ECO:0000256" key="6">
    <source>
        <dbReference type="ARBA" id="ARBA00022701"/>
    </source>
</evidence>
<dbReference type="AlphaFoldDB" id="A0A8S0UXB3"/>
<keyword evidence="7" id="KW-0206">Cytoskeleton</keyword>
<keyword evidence="5" id="KW-0597">Phosphoprotein</keyword>
<dbReference type="PANTHER" id="PTHR19321:SF41">
    <property type="entry name" value="FASCETTO-RELATED"/>
    <property type="match status" value="1"/>
</dbReference>
<dbReference type="GO" id="GO:0000911">
    <property type="term" value="P:cytokinesis by cell plate formation"/>
    <property type="evidence" value="ECO:0007669"/>
    <property type="project" value="TreeGrafter"/>
</dbReference>
<reference evidence="9 10" key="1">
    <citation type="submission" date="2019-12" db="EMBL/GenBank/DDBJ databases">
        <authorList>
            <person name="Alioto T."/>
            <person name="Alioto T."/>
            <person name="Gomez Garrido J."/>
        </authorList>
    </citation>
    <scope>NUCLEOTIDE SEQUENCE [LARGE SCALE GENOMIC DNA]</scope>
</reference>
<protein>
    <submittedName>
        <fullName evidence="9">65-kDa microtubule-associated 1-like</fullName>
    </submittedName>
</protein>
<keyword evidence="4" id="KW-0963">Cytoplasm</keyword>
<dbReference type="GO" id="GO:0005819">
    <property type="term" value="C:spindle"/>
    <property type="evidence" value="ECO:0007669"/>
    <property type="project" value="TreeGrafter"/>
</dbReference>
<dbReference type="EMBL" id="CACTIH010009058">
    <property type="protein sequence ID" value="CAA3021707.1"/>
    <property type="molecule type" value="Genomic_DNA"/>
</dbReference>
<comment type="similarity">
    <text evidence="3">Belongs to the MAP65/ASE1 family.</text>
</comment>
<dbReference type="PANTHER" id="PTHR19321">
    <property type="entry name" value="PROTEIN REGULATOR OF CYTOKINESIS 1 PRC1-RELATED"/>
    <property type="match status" value="1"/>
</dbReference>
<evidence type="ECO:0000256" key="3">
    <source>
        <dbReference type="ARBA" id="ARBA00006187"/>
    </source>
</evidence>
<dbReference type="Pfam" id="PF03999">
    <property type="entry name" value="MAP65_ASE1"/>
    <property type="match status" value="1"/>
</dbReference>
<dbReference type="Proteomes" id="UP000594638">
    <property type="component" value="Unassembled WGS sequence"/>
</dbReference>
<dbReference type="GO" id="GO:0008017">
    <property type="term" value="F:microtubule binding"/>
    <property type="evidence" value="ECO:0007669"/>
    <property type="project" value="InterPro"/>
</dbReference>
<evidence type="ECO:0000256" key="1">
    <source>
        <dbReference type="ARBA" id="ARBA00004123"/>
    </source>
</evidence>
<evidence type="ECO:0000256" key="2">
    <source>
        <dbReference type="ARBA" id="ARBA00004245"/>
    </source>
</evidence>
<sequence length="508" mass="57655">MAAVDAEKPLTGQITCGSLLQQLQQIWDEVGESDDDRDKMLLQLEQECLDVYKRKVDHAVKSRALLLQTLADARVELTNLLSALGEKSYVGIPEKTSGSIKEQLAAIAPALEKLWKQKDERMKEFSDVQSQIQKICSEIAGISGQEESPAVDECDLSLKKLDEFHAQLQELQKEKSERLHMILEFVSTVHDLCAVLGLDFFSTVTQVHPSLNDSAGVQSKSISNDTLARLSETVLSLKEDKKQRLEKLQELATQLVDLWNLMDTSEEERSLFDHVTCNISASVDEVTVPGALTLEIIEQTEVEVERLDQLKASRMKEIAFKKQAELEEIFAHAHVEIDTEAARAKILELIDSGNLEPADLLTDMDNRIVKAKEEALSRKDILDKVEKWMSACEEESWLEDYNRDENRYNASRGAHLNLKRAEKARILVNKIPALVDSLVSKTRTWEQDNGITFAYDGVPLLAMLDEYVLLRHDREEEKKRMRVGQICPCMNKYSEHVWLSIKILLVIK</sequence>
<proteinExistence type="inferred from homology"/>
<evidence type="ECO:0000313" key="9">
    <source>
        <dbReference type="EMBL" id="CAA3021707.1"/>
    </source>
</evidence>
<dbReference type="GO" id="GO:0005634">
    <property type="term" value="C:nucleus"/>
    <property type="evidence" value="ECO:0007669"/>
    <property type="project" value="UniProtKB-SubCell"/>
</dbReference>
<dbReference type="Gene3D" id="1.20.58.1520">
    <property type="match status" value="1"/>
</dbReference>
<dbReference type="GO" id="GO:0005737">
    <property type="term" value="C:cytoplasm"/>
    <property type="evidence" value="ECO:0007669"/>
    <property type="project" value="TreeGrafter"/>
</dbReference>
<keyword evidence="10" id="KW-1185">Reference proteome</keyword>
<evidence type="ECO:0000313" key="10">
    <source>
        <dbReference type="Proteomes" id="UP000594638"/>
    </source>
</evidence>
<dbReference type="InterPro" id="IPR007145">
    <property type="entry name" value="MAP65_Ase1_PRC1"/>
</dbReference>
<keyword evidence="6" id="KW-0493">Microtubule</keyword>
<name>A0A8S0UXB3_OLEEU</name>
<dbReference type="OrthoDB" id="642895at2759"/>
<gene>
    <name evidence="9" type="ORF">OLEA9_A078904</name>
</gene>
<dbReference type="Gramene" id="OE9A078904T4">
    <property type="protein sequence ID" value="OE9A078904C4"/>
    <property type="gene ID" value="OE9A078904"/>
</dbReference>
<dbReference type="GO" id="GO:0000226">
    <property type="term" value="P:microtubule cytoskeleton organization"/>
    <property type="evidence" value="ECO:0007669"/>
    <property type="project" value="InterPro"/>
</dbReference>